<proteinExistence type="predicted"/>
<dbReference type="EMBL" id="CM047589">
    <property type="protein sequence ID" value="KAI9919946.1"/>
    <property type="molecule type" value="Genomic_DNA"/>
</dbReference>
<reference evidence="1 2" key="1">
    <citation type="journal article" date="2022" name="bioRxiv">
        <title>The genome of the oomycete Peronosclerospora sorghi, a cosmopolitan pathogen of maize and sorghum, is inflated with dispersed pseudogenes.</title>
        <authorList>
            <person name="Fletcher K."/>
            <person name="Martin F."/>
            <person name="Isakeit T."/>
            <person name="Cavanaugh K."/>
            <person name="Magill C."/>
            <person name="Michelmore R."/>
        </authorList>
    </citation>
    <scope>NUCLEOTIDE SEQUENCE [LARGE SCALE GENOMIC DNA]</scope>
    <source>
        <strain evidence="1">P6</strain>
    </source>
</reference>
<evidence type="ECO:0000313" key="1">
    <source>
        <dbReference type="EMBL" id="KAI9919946.1"/>
    </source>
</evidence>
<accession>A0ACC0WNR5</accession>
<gene>
    <name evidence="1" type="ORF">PsorP6_015529</name>
</gene>
<name>A0ACC0WNR5_9STRA</name>
<sequence>MTFCILQGARLRWYRSKECAETDTHLRGDGWVQSIESWDGRGTLGKTYEHTFAVRTRSKRSLLFSAENARDRELWLQHLERAFQRSKNTSNLVLLSAIKNEQGSLITYLITNGGDAPIMTMRSHVARWISKRPRIAVRSRSTHTSVMMIHSASVLDSFKDALYKGRELADRGRAGRVGQGGRDDELDARGETNTAKGDGRTGRGGGELGAQDCRNTMERRVLVRHLERPHAQVDRVGAICTRKKLTTAGDTSVRSRRRLPRVLFARDEQ</sequence>
<dbReference type="Proteomes" id="UP001163321">
    <property type="component" value="Chromosome 10"/>
</dbReference>
<comment type="caution">
    <text evidence="1">The sequence shown here is derived from an EMBL/GenBank/DDBJ whole genome shotgun (WGS) entry which is preliminary data.</text>
</comment>
<protein>
    <submittedName>
        <fullName evidence="1">Uncharacterized protein</fullName>
    </submittedName>
</protein>
<organism evidence="1 2">
    <name type="scientific">Peronosclerospora sorghi</name>
    <dbReference type="NCBI Taxonomy" id="230839"/>
    <lineage>
        <taxon>Eukaryota</taxon>
        <taxon>Sar</taxon>
        <taxon>Stramenopiles</taxon>
        <taxon>Oomycota</taxon>
        <taxon>Peronosporomycetes</taxon>
        <taxon>Peronosporales</taxon>
        <taxon>Peronosporaceae</taxon>
        <taxon>Peronosclerospora</taxon>
    </lineage>
</organism>
<keyword evidence="2" id="KW-1185">Reference proteome</keyword>
<evidence type="ECO:0000313" key="2">
    <source>
        <dbReference type="Proteomes" id="UP001163321"/>
    </source>
</evidence>